<feature type="transmembrane region" description="Helical" evidence="5">
    <location>
        <begin position="41"/>
        <end position="63"/>
    </location>
</feature>
<organism evidence="6 7">
    <name type="scientific">Lutibacter oricola</name>
    <dbReference type="NCBI Taxonomy" id="762486"/>
    <lineage>
        <taxon>Bacteria</taxon>
        <taxon>Pseudomonadati</taxon>
        <taxon>Bacteroidota</taxon>
        <taxon>Flavobacteriia</taxon>
        <taxon>Flavobacteriales</taxon>
        <taxon>Flavobacteriaceae</taxon>
        <taxon>Lutibacter</taxon>
    </lineage>
</organism>
<dbReference type="AlphaFoldDB" id="A0A1H3C5Z2"/>
<dbReference type="Proteomes" id="UP000199595">
    <property type="component" value="Unassembled WGS sequence"/>
</dbReference>
<reference evidence="6 7" key="1">
    <citation type="submission" date="2016-10" db="EMBL/GenBank/DDBJ databases">
        <authorList>
            <person name="de Groot N.N."/>
        </authorList>
    </citation>
    <scope>NUCLEOTIDE SEQUENCE [LARGE SCALE GENOMIC DNA]</scope>
    <source>
        <strain evidence="6 7">DSM 24956</strain>
    </source>
</reference>
<keyword evidence="4 5" id="KW-0472">Membrane</keyword>
<feature type="transmembrane region" description="Helical" evidence="5">
    <location>
        <begin position="98"/>
        <end position="114"/>
    </location>
</feature>
<keyword evidence="3 5" id="KW-1133">Transmembrane helix</keyword>
<feature type="transmembrane region" description="Helical" evidence="5">
    <location>
        <begin position="7"/>
        <end position="29"/>
    </location>
</feature>
<evidence type="ECO:0000313" key="7">
    <source>
        <dbReference type="Proteomes" id="UP000199595"/>
    </source>
</evidence>
<keyword evidence="7" id="KW-1185">Reference proteome</keyword>
<dbReference type="InterPro" id="IPR032808">
    <property type="entry name" value="DoxX"/>
</dbReference>
<evidence type="ECO:0000256" key="3">
    <source>
        <dbReference type="ARBA" id="ARBA00022989"/>
    </source>
</evidence>
<dbReference type="GO" id="GO:0016020">
    <property type="term" value="C:membrane"/>
    <property type="evidence" value="ECO:0007669"/>
    <property type="project" value="UniProtKB-SubCell"/>
</dbReference>
<protein>
    <submittedName>
        <fullName evidence="6">DoxX-like family protein</fullName>
    </submittedName>
</protein>
<dbReference type="STRING" id="762486.SAMN05444411_10665"/>
<dbReference type="Pfam" id="PF13564">
    <property type="entry name" value="DoxX_2"/>
    <property type="match status" value="1"/>
</dbReference>
<name>A0A1H3C5Z2_9FLAO</name>
<evidence type="ECO:0000256" key="2">
    <source>
        <dbReference type="ARBA" id="ARBA00022692"/>
    </source>
</evidence>
<evidence type="ECO:0000256" key="5">
    <source>
        <dbReference type="SAM" id="Phobius"/>
    </source>
</evidence>
<gene>
    <name evidence="6" type="ORF">SAMN05444411_10665</name>
</gene>
<sequence>MSKTNKIIYWVATGLLSALLLMSAGMYVFNNEMVQGLFTSFGYPTYIIYPLAALKAAAVVVLLTQKQSNIKEWAYSALFFEFILAAFAHIMINDGEQGAAIIAIVLLVVSYLFGKKVFTPKNI</sequence>
<accession>A0A1H3C5Z2</accession>
<comment type="subcellular location">
    <subcellularLocation>
        <location evidence="1">Membrane</location>
        <topology evidence="1">Multi-pass membrane protein</topology>
    </subcellularLocation>
</comment>
<evidence type="ECO:0000256" key="1">
    <source>
        <dbReference type="ARBA" id="ARBA00004141"/>
    </source>
</evidence>
<proteinExistence type="predicted"/>
<dbReference type="RefSeq" id="WP_090123622.1">
    <property type="nucleotide sequence ID" value="NZ_FNNJ01000006.1"/>
</dbReference>
<evidence type="ECO:0000313" key="6">
    <source>
        <dbReference type="EMBL" id="SDX49521.1"/>
    </source>
</evidence>
<dbReference type="EMBL" id="FNNJ01000006">
    <property type="protein sequence ID" value="SDX49521.1"/>
    <property type="molecule type" value="Genomic_DNA"/>
</dbReference>
<feature type="transmembrane region" description="Helical" evidence="5">
    <location>
        <begin position="75"/>
        <end position="92"/>
    </location>
</feature>
<evidence type="ECO:0000256" key="4">
    <source>
        <dbReference type="ARBA" id="ARBA00023136"/>
    </source>
</evidence>
<keyword evidence="2 5" id="KW-0812">Transmembrane</keyword>
<dbReference type="OrthoDB" id="7960583at2"/>